<dbReference type="Gene3D" id="3.40.50.1000">
    <property type="entry name" value="HAD superfamily/HAD-like"/>
    <property type="match status" value="1"/>
</dbReference>
<dbReference type="Gene3D" id="3.30.1240.10">
    <property type="match status" value="1"/>
</dbReference>
<dbReference type="PANTHER" id="PTHR10000">
    <property type="entry name" value="PHOSPHOSERINE PHOSPHATASE"/>
    <property type="match status" value="1"/>
</dbReference>
<dbReference type="SUPFAM" id="SSF56784">
    <property type="entry name" value="HAD-like"/>
    <property type="match status" value="1"/>
</dbReference>
<evidence type="ECO:0000313" key="2">
    <source>
        <dbReference type="Proteomes" id="UP001189619"/>
    </source>
</evidence>
<dbReference type="EMBL" id="OY569118">
    <property type="protein sequence ID" value="CAJ1004580.1"/>
    <property type="molecule type" value="Genomic_DNA"/>
</dbReference>
<name>A0AA48MFH4_9BACL</name>
<dbReference type="InterPro" id="IPR036412">
    <property type="entry name" value="HAD-like_sf"/>
</dbReference>
<dbReference type="GO" id="GO:0016791">
    <property type="term" value="F:phosphatase activity"/>
    <property type="evidence" value="ECO:0007669"/>
    <property type="project" value="TreeGrafter"/>
</dbReference>
<dbReference type="CDD" id="cd07516">
    <property type="entry name" value="HAD_Pase"/>
    <property type="match status" value="1"/>
</dbReference>
<dbReference type="NCBIfam" id="TIGR01484">
    <property type="entry name" value="HAD-SF-IIB"/>
    <property type="match status" value="1"/>
</dbReference>
<dbReference type="InterPro" id="IPR023214">
    <property type="entry name" value="HAD_sf"/>
</dbReference>
<dbReference type="RefSeq" id="WP_249179015.1">
    <property type="nucleotide sequence ID" value="NZ_JAUSVZ010000013.1"/>
</dbReference>
<dbReference type="SFLD" id="SFLDG01140">
    <property type="entry name" value="C2.B:_Phosphomannomutase_and_P"/>
    <property type="match status" value="1"/>
</dbReference>
<gene>
    <name evidence="1" type="ORF">BSPP4475_20100</name>
</gene>
<protein>
    <submittedName>
        <fullName evidence="1">Hydrolase</fullName>
    </submittedName>
</protein>
<evidence type="ECO:0000313" key="1">
    <source>
        <dbReference type="EMBL" id="CAJ1004580.1"/>
    </source>
</evidence>
<dbReference type="PROSITE" id="PS01229">
    <property type="entry name" value="COF_2"/>
    <property type="match status" value="1"/>
</dbReference>
<dbReference type="GO" id="GO:0005829">
    <property type="term" value="C:cytosol"/>
    <property type="evidence" value="ECO:0007669"/>
    <property type="project" value="TreeGrafter"/>
</dbReference>
<dbReference type="GO" id="GO:0000287">
    <property type="term" value="F:magnesium ion binding"/>
    <property type="evidence" value="ECO:0007669"/>
    <property type="project" value="TreeGrafter"/>
</dbReference>
<dbReference type="KEGG" id="bayd:BSPP4475_20100"/>
<sequence>MFSQLRLAAFDMDGTLLNEDARMTEATREACRLLQASGCKLVLSTGRTYPSARLPIDGFPFDGYVCSNGAAVYEADGRLVQRTFLPADMVREVVDTLRQELLYYELHDTAGNRWMVQEDRERIETLIGEDASVEGLELRRHAFYEWARVAPLEEMMRLVSTGEAEIVKLFIWHPVPEQLEPVRQRLEQWGESAAITTSGPYNIEVIPKHASKWEGLLYFIRKWGFTPEQVMAFGDADNDREALTHAGYSVAMENADPAIKKIARFIAPHHNEDGVARFIRERVLGRG</sequence>
<keyword evidence="2" id="KW-1185">Reference proteome</keyword>
<keyword evidence="1" id="KW-0378">Hydrolase</keyword>
<dbReference type="NCBIfam" id="TIGR00099">
    <property type="entry name" value="Cof-subfamily"/>
    <property type="match status" value="1"/>
</dbReference>
<reference evidence="1" key="1">
    <citation type="submission" date="2023-07" db="EMBL/GenBank/DDBJ databases">
        <authorList>
            <person name="Ivanov I."/>
            <person name="Teneva D."/>
            <person name="Stoikov I."/>
        </authorList>
    </citation>
    <scope>NUCLEOTIDE SEQUENCE</scope>
    <source>
        <strain evidence="1">4475</strain>
    </source>
</reference>
<accession>A0AA48MFH4</accession>
<organism evidence="1 2">
    <name type="scientific">Brevibacillus aydinogluensis</name>
    <dbReference type="NCBI Taxonomy" id="927786"/>
    <lineage>
        <taxon>Bacteria</taxon>
        <taxon>Bacillati</taxon>
        <taxon>Bacillota</taxon>
        <taxon>Bacilli</taxon>
        <taxon>Bacillales</taxon>
        <taxon>Paenibacillaceae</taxon>
        <taxon>Brevibacillus</taxon>
    </lineage>
</organism>
<dbReference type="PANTHER" id="PTHR10000:SF8">
    <property type="entry name" value="HAD SUPERFAMILY HYDROLASE-LIKE, TYPE 3"/>
    <property type="match status" value="1"/>
</dbReference>
<dbReference type="InterPro" id="IPR006379">
    <property type="entry name" value="HAD-SF_hydro_IIB"/>
</dbReference>
<dbReference type="PROSITE" id="PS01228">
    <property type="entry name" value="COF_1"/>
    <property type="match status" value="1"/>
</dbReference>
<dbReference type="SFLD" id="SFLDG01144">
    <property type="entry name" value="C2.B.4:_PGP_Like"/>
    <property type="match status" value="1"/>
</dbReference>
<dbReference type="InterPro" id="IPR000150">
    <property type="entry name" value="Cof"/>
</dbReference>
<dbReference type="AlphaFoldDB" id="A0AA48MFH4"/>
<dbReference type="Pfam" id="PF08282">
    <property type="entry name" value="Hydrolase_3"/>
    <property type="match status" value="1"/>
</dbReference>
<dbReference type="SFLD" id="SFLDS00003">
    <property type="entry name" value="Haloacid_Dehalogenase"/>
    <property type="match status" value="1"/>
</dbReference>
<proteinExistence type="predicted"/>
<dbReference type="Proteomes" id="UP001189619">
    <property type="component" value="Chromosome"/>
</dbReference>